<sequence length="51" mass="5792">MTRDAESSRKVLSPIAIRLTVATPGGQRSVSCRIWFRFGRIVYNYSRSTSL</sequence>
<evidence type="ECO:0000313" key="3">
    <source>
        <dbReference type="Proteomes" id="UP000292082"/>
    </source>
</evidence>
<proteinExistence type="predicted"/>
<dbReference type="Proteomes" id="UP000292082">
    <property type="component" value="Unassembled WGS sequence"/>
</dbReference>
<dbReference type="EMBL" id="ML145092">
    <property type="protein sequence ID" value="TBU62672.1"/>
    <property type="molecule type" value="Genomic_DNA"/>
</dbReference>
<accession>A0A4Q9Q5L2</accession>
<keyword evidence="3" id="KW-1185">Reference proteome</keyword>
<dbReference type="EMBL" id="ML145086">
    <property type="protein sequence ID" value="TBU64541.1"/>
    <property type="molecule type" value="Genomic_DNA"/>
</dbReference>
<evidence type="ECO:0000313" key="1">
    <source>
        <dbReference type="EMBL" id="TBU62672.1"/>
    </source>
</evidence>
<organism evidence="1 3">
    <name type="scientific">Dichomitus squalens</name>
    <dbReference type="NCBI Taxonomy" id="114155"/>
    <lineage>
        <taxon>Eukaryota</taxon>
        <taxon>Fungi</taxon>
        <taxon>Dikarya</taxon>
        <taxon>Basidiomycota</taxon>
        <taxon>Agaricomycotina</taxon>
        <taxon>Agaricomycetes</taxon>
        <taxon>Polyporales</taxon>
        <taxon>Polyporaceae</taxon>
        <taxon>Dichomitus</taxon>
    </lineage>
</organism>
<reference evidence="1 3" key="1">
    <citation type="submission" date="2019-01" db="EMBL/GenBank/DDBJ databases">
        <title>Draft genome sequences of three monokaryotic isolates of the white-rot basidiomycete fungus Dichomitus squalens.</title>
        <authorList>
            <consortium name="DOE Joint Genome Institute"/>
            <person name="Lopez S.C."/>
            <person name="Andreopoulos B."/>
            <person name="Pangilinan J."/>
            <person name="Lipzen A."/>
            <person name="Riley R."/>
            <person name="Ahrendt S."/>
            <person name="Ng V."/>
            <person name="Barry K."/>
            <person name="Daum C."/>
            <person name="Grigoriev I.V."/>
            <person name="Hilden K.S."/>
            <person name="Makela M.R."/>
            <person name="de Vries R.P."/>
        </authorList>
    </citation>
    <scope>NUCLEOTIDE SEQUENCE [LARGE SCALE GENOMIC DNA]</scope>
    <source>
        <strain evidence="1 3">CBS 464.89</strain>
    </source>
</reference>
<gene>
    <name evidence="2" type="ORF">BD310DRAFT_914827</name>
    <name evidence="1" type="ORF">BD310DRAFT_917952</name>
</gene>
<dbReference type="AlphaFoldDB" id="A0A4Q9Q5L2"/>
<evidence type="ECO:0000313" key="2">
    <source>
        <dbReference type="EMBL" id="TBU64541.1"/>
    </source>
</evidence>
<name>A0A4Q9Q5L2_9APHY</name>
<protein>
    <submittedName>
        <fullName evidence="1">Uncharacterized protein</fullName>
    </submittedName>
</protein>